<keyword evidence="8" id="KW-1185">Reference proteome</keyword>
<protein>
    <submittedName>
        <fullName evidence="7">Sterol desaturase family protein</fullName>
    </submittedName>
</protein>
<accession>A0ABT3YKM6</accession>
<evidence type="ECO:0000259" key="6">
    <source>
        <dbReference type="Pfam" id="PF04116"/>
    </source>
</evidence>
<evidence type="ECO:0000256" key="2">
    <source>
        <dbReference type="ARBA" id="ARBA00022692"/>
    </source>
</evidence>
<evidence type="ECO:0000256" key="5">
    <source>
        <dbReference type="SAM" id="Phobius"/>
    </source>
</evidence>
<dbReference type="Proteomes" id="UP001081283">
    <property type="component" value="Unassembled WGS sequence"/>
</dbReference>
<dbReference type="InterPro" id="IPR006694">
    <property type="entry name" value="Fatty_acid_hydroxylase"/>
</dbReference>
<dbReference type="InterPro" id="IPR050307">
    <property type="entry name" value="Sterol_Desaturase_Related"/>
</dbReference>
<keyword evidence="4 5" id="KW-0472">Membrane</keyword>
<name>A0ABT3YKM6_9HYPH</name>
<feature type="transmembrane region" description="Helical" evidence="5">
    <location>
        <begin position="99"/>
        <end position="121"/>
    </location>
</feature>
<dbReference type="Pfam" id="PF04116">
    <property type="entry name" value="FA_hydroxylase"/>
    <property type="match status" value="1"/>
</dbReference>
<feature type="domain" description="Fatty acid hydroxylase" evidence="6">
    <location>
        <begin position="109"/>
        <end position="240"/>
    </location>
</feature>
<comment type="subcellular location">
    <subcellularLocation>
        <location evidence="1">Membrane</location>
    </subcellularLocation>
</comment>
<feature type="transmembrane region" description="Helical" evidence="5">
    <location>
        <begin position="67"/>
        <end position="87"/>
    </location>
</feature>
<evidence type="ECO:0000313" key="7">
    <source>
        <dbReference type="EMBL" id="MCY0096372.1"/>
    </source>
</evidence>
<dbReference type="PANTHER" id="PTHR11863">
    <property type="entry name" value="STEROL DESATURASE"/>
    <property type="match status" value="1"/>
</dbReference>
<keyword evidence="3 5" id="KW-1133">Transmembrane helix</keyword>
<reference evidence="7" key="1">
    <citation type="submission" date="2022-10" db="EMBL/GenBank/DDBJ databases">
        <title>Hoeflea sp. J2-29, isolated from marine algae.</title>
        <authorList>
            <person name="Kristyanto S."/>
            <person name="Kim J.M."/>
            <person name="Jeon C.O."/>
        </authorList>
    </citation>
    <scope>NUCLEOTIDE SEQUENCE</scope>
    <source>
        <strain evidence="7">J2-29</strain>
    </source>
</reference>
<keyword evidence="2 5" id="KW-0812">Transmembrane</keyword>
<organism evidence="7 8">
    <name type="scientific">Hoeflea ulvae</name>
    <dbReference type="NCBI Taxonomy" id="2983764"/>
    <lineage>
        <taxon>Bacteria</taxon>
        <taxon>Pseudomonadati</taxon>
        <taxon>Pseudomonadota</taxon>
        <taxon>Alphaproteobacteria</taxon>
        <taxon>Hyphomicrobiales</taxon>
        <taxon>Rhizobiaceae</taxon>
        <taxon>Hoeflea</taxon>
    </lineage>
</organism>
<evidence type="ECO:0000256" key="4">
    <source>
        <dbReference type="ARBA" id="ARBA00023136"/>
    </source>
</evidence>
<evidence type="ECO:0000313" key="8">
    <source>
        <dbReference type="Proteomes" id="UP001081283"/>
    </source>
</evidence>
<gene>
    <name evidence="7" type="ORF">OEG82_20495</name>
</gene>
<comment type="caution">
    <text evidence="7">The sequence shown here is derived from an EMBL/GenBank/DDBJ whole genome shotgun (WGS) entry which is preliminary data.</text>
</comment>
<proteinExistence type="predicted"/>
<dbReference type="EMBL" id="JAOVZQ010000001">
    <property type="protein sequence ID" value="MCY0096372.1"/>
    <property type="molecule type" value="Genomic_DNA"/>
</dbReference>
<feature type="transmembrane region" description="Helical" evidence="5">
    <location>
        <begin position="20"/>
        <end position="46"/>
    </location>
</feature>
<evidence type="ECO:0000256" key="3">
    <source>
        <dbReference type="ARBA" id="ARBA00022989"/>
    </source>
</evidence>
<evidence type="ECO:0000256" key="1">
    <source>
        <dbReference type="ARBA" id="ARBA00004370"/>
    </source>
</evidence>
<dbReference type="RefSeq" id="WP_267614202.1">
    <property type="nucleotide sequence ID" value="NZ_JAOVZQ010000001.1"/>
</dbReference>
<sequence length="261" mass="30028">MMAITNTGDADGWVAVAGEFGVLFAVVLLALVIVLVSVGLLFEFLNARHPERKIQKGRTNKRKWKELYRAPGSLAIIALCFSGGLFAQMKGWTITPYPLNWWTGPLFLVVSVFLYDTWFYWIHRLLHCKPFYRFHALHHKSLAPTVWSNHNESLTEAFLNQAFYLIIPFILPIPWQMLVLQKLYDQISGMLGHAGFEHFASPAGRRPFPLASTVFHDQHHSHFAYNYGHTFSIWDRLLGTLYPKYDDTLESFETGKPDKRA</sequence>